<dbReference type="InterPro" id="IPR018247">
    <property type="entry name" value="EF_Hand_1_Ca_BS"/>
</dbReference>
<dbReference type="InterPro" id="IPR002048">
    <property type="entry name" value="EF_hand_dom"/>
</dbReference>
<dbReference type="GO" id="GO:0005509">
    <property type="term" value="F:calcium ion binding"/>
    <property type="evidence" value="ECO:0007669"/>
    <property type="project" value="InterPro"/>
</dbReference>
<accession>A0A5C5WC24</accession>
<evidence type="ECO:0000313" key="5">
    <source>
        <dbReference type="EMBL" id="TWT48456.1"/>
    </source>
</evidence>
<dbReference type="AlphaFoldDB" id="A0A5C5WC24"/>
<evidence type="ECO:0000256" key="3">
    <source>
        <dbReference type="SAM" id="MobiDB-lite"/>
    </source>
</evidence>
<evidence type="ECO:0000313" key="6">
    <source>
        <dbReference type="Proteomes" id="UP000318995"/>
    </source>
</evidence>
<feature type="domain" description="EF-hand" evidence="4">
    <location>
        <begin position="159"/>
        <end position="194"/>
    </location>
</feature>
<keyword evidence="2" id="KW-0677">Repeat</keyword>
<dbReference type="PANTHER" id="PTHR10827">
    <property type="entry name" value="RETICULOCALBIN"/>
    <property type="match status" value="1"/>
</dbReference>
<dbReference type="Gene3D" id="1.10.238.10">
    <property type="entry name" value="EF-hand"/>
    <property type="match status" value="2"/>
</dbReference>
<dbReference type="PROSITE" id="PS50222">
    <property type="entry name" value="EF_HAND_2"/>
    <property type="match status" value="1"/>
</dbReference>
<feature type="compositionally biased region" description="Polar residues" evidence="3">
    <location>
        <begin position="41"/>
        <end position="54"/>
    </location>
</feature>
<keyword evidence="1" id="KW-0479">Metal-binding</keyword>
<reference evidence="5 6" key="1">
    <citation type="submission" date="2019-02" db="EMBL/GenBank/DDBJ databases">
        <title>Deep-cultivation of Planctomycetes and their phenomic and genomic characterization uncovers novel biology.</title>
        <authorList>
            <person name="Wiegand S."/>
            <person name="Jogler M."/>
            <person name="Boedeker C."/>
            <person name="Pinto D."/>
            <person name="Vollmers J."/>
            <person name="Rivas-Marin E."/>
            <person name="Kohn T."/>
            <person name="Peeters S.H."/>
            <person name="Heuer A."/>
            <person name="Rast P."/>
            <person name="Oberbeckmann S."/>
            <person name="Bunk B."/>
            <person name="Jeske O."/>
            <person name="Meyerdierks A."/>
            <person name="Storesund J.E."/>
            <person name="Kallscheuer N."/>
            <person name="Luecker S."/>
            <person name="Lage O.M."/>
            <person name="Pohl T."/>
            <person name="Merkel B.J."/>
            <person name="Hornburger P."/>
            <person name="Mueller R.-W."/>
            <person name="Bruemmer F."/>
            <person name="Labrenz M."/>
            <person name="Spormann A.M."/>
            <person name="Op Den Camp H."/>
            <person name="Overmann J."/>
            <person name="Amann R."/>
            <person name="Jetten M.S.M."/>
            <person name="Mascher T."/>
            <person name="Medema M.H."/>
            <person name="Devos D.P."/>
            <person name="Kaster A.-K."/>
            <person name="Ovreas L."/>
            <person name="Rohde M."/>
            <person name="Galperin M.Y."/>
            <person name="Jogler C."/>
        </authorList>
    </citation>
    <scope>NUCLEOTIDE SEQUENCE [LARGE SCALE GENOMIC DNA]</scope>
    <source>
        <strain evidence="5 6">Pla111</strain>
    </source>
</reference>
<organism evidence="5 6">
    <name type="scientific">Botrimarina hoheduenensis</name>
    <dbReference type="NCBI Taxonomy" id="2528000"/>
    <lineage>
        <taxon>Bacteria</taxon>
        <taxon>Pseudomonadati</taxon>
        <taxon>Planctomycetota</taxon>
        <taxon>Planctomycetia</taxon>
        <taxon>Pirellulales</taxon>
        <taxon>Lacipirellulaceae</taxon>
        <taxon>Botrimarina</taxon>
    </lineage>
</organism>
<proteinExistence type="predicted"/>
<evidence type="ECO:0000259" key="4">
    <source>
        <dbReference type="PROSITE" id="PS50222"/>
    </source>
</evidence>
<protein>
    <submittedName>
        <fullName evidence="5">Transaldolase/EF-hand domain-containing protein</fullName>
    </submittedName>
</protein>
<dbReference type="SUPFAM" id="SSF47473">
    <property type="entry name" value="EF-hand"/>
    <property type="match status" value="2"/>
</dbReference>
<dbReference type="EMBL" id="SJPH01000001">
    <property type="protein sequence ID" value="TWT48456.1"/>
    <property type="molecule type" value="Genomic_DNA"/>
</dbReference>
<gene>
    <name evidence="5" type="ORF">Pla111_02240</name>
</gene>
<sequence length="642" mass="68545">MSGSSGVWVGRRSGLLGVLASGVLFSLVGCGSSPPPAPAVTPQQSERPQSSSKSAAVPDATAEANSQLPARSVAQEDPPASAQATTIKPERIVLFTPDGPLLVDLVLAIDGLPQQQAVREFAAALIEAVDANHDGKAEWGELQNTEVRSRLAVLGEQTFDDTALKDARRNFDSDGDGMLDPEEALAWLERSADSVAPRMLPRLTGDRAFEPDPRGATTWGVLDADADGLLSTDEIQNAPQRLFGRDANDDLIVAQQEMLGLNDLQRQREQQLGQERTAPVGAAYRAGLFLRTDSDPLDVRSALTLLVPTGIVARSTFAAAAPLFDRLDRDADQALRDEEWRTLATLPPAIRWEVFYRQSVYDQPDQASRSEVNRAPRQAASLESRCELVTPHDVDPAIELQAVTANGFGAQLPRGKVAFVAIDNARDLGAEYQPLLAALANDTDGKLTRAEYQALQSGRGAADFEQFGAGADNALDAEELDAYLRFASARSRLPIGVTVTAGDDPLFGVLDTNGDKRLAEPELAVAVEKLFGLAGQDGVLQPREVPWQMNVTVLRGAAGLNRYMEGPVAGSARPTSAVAPRWFRGADYNGDGVVSRREHVGPASAFLVLDHDNDGFVTLDEALASTAATAPEIYSKAAASDK</sequence>
<dbReference type="PANTHER" id="PTHR10827:SF98">
    <property type="entry name" value="45 KDA CALCIUM-BINDING PROTEIN"/>
    <property type="match status" value="1"/>
</dbReference>
<feature type="region of interest" description="Disordered" evidence="3">
    <location>
        <begin position="33"/>
        <end position="85"/>
    </location>
</feature>
<name>A0A5C5WC24_9BACT</name>
<dbReference type="InterPro" id="IPR011992">
    <property type="entry name" value="EF-hand-dom_pair"/>
</dbReference>
<dbReference type="PROSITE" id="PS00018">
    <property type="entry name" value="EF_HAND_1"/>
    <property type="match status" value="2"/>
</dbReference>
<comment type="caution">
    <text evidence="5">The sequence shown here is derived from an EMBL/GenBank/DDBJ whole genome shotgun (WGS) entry which is preliminary data.</text>
</comment>
<evidence type="ECO:0000256" key="1">
    <source>
        <dbReference type="ARBA" id="ARBA00022723"/>
    </source>
</evidence>
<keyword evidence="6" id="KW-1185">Reference proteome</keyword>
<dbReference type="OrthoDB" id="260830at2"/>
<dbReference type="Proteomes" id="UP000318995">
    <property type="component" value="Unassembled WGS sequence"/>
</dbReference>
<evidence type="ECO:0000256" key="2">
    <source>
        <dbReference type="ARBA" id="ARBA00022737"/>
    </source>
</evidence>